<dbReference type="PANTHER" id="PTHR43777:SF1">
    <property type="entry name" value="MOLYBDENUM COFACTOR CYTIDYLYLTRANSFERASE"/>
    <property type="match status" value="1"/>
</dbReference>
<evidence type="ECO:0000313" key="3">
    <source>
        <dbReference type="EMBL" id="RBP40897.1"/>
    </source>
</evidence>
<keyword evidence="1" id="KW-0460">Magnesium</keyword>
<keyword evidence="3" id="KW-0548">Nucleotidyltransferase</keyword>
<dbReference type="InterPro" id="IPR029044">
    <property type="entry name" value="Nucleotide-diphossugar_trans"/>
</dbReference>
<organism evidence="3 4">
    <name type="scientific">Eoetvoesiella caeni</name>
    <dbReference type="NCBI Taxonomy" id="645616"/>
    <lineage>
        <taxon>Bacteria</taxon>
        <taxon>Pseudomonadati</taxon>
        <taxon>Pseudomonadota</taxon>
        <taxon>Betaproteobacteria</taxon>
        <taxon>Burkholderiales</taxon>
        <taxon>Alcaligenaceae</taxon>
        <taxon>Eoetvoesiella</taxon>
    </lineage>
</organism>
<accession>A0A366HEG3</accession>
<evidence type="ECO:0000259" key="2">
    <source>
        <dbReference type="Pfam" id="PF12804"/>
    </source>
</evidence>
<dbReference type="PANTHER" id="PTHR43777">
    <property type="entry name" value="MOLYBDENUM COFACTOR CYTIDYLYLTRANSFERASE"/>
    <property type="match status" value="1"/>
</dbReference>
<dbReference type="Pfam" id="PF12804">
    <property type="entry name" value="NTP_transf_3"/>
    <property type="match status" value="1"/>
</dbReference>
<keyword evidence="3" id="KW-0808">Transferase</keyword>
<dbReference type="CDD" id="cd04182">
    <property type="entry name" value="GT_2_like_f"/>
    <property type="match status" value="1"/>
</dbReference>
<dbReference type="GO" id="GO:0016779">
    <property type="term" value="F:nucleotidyltransferase activity"/>
    <property type="evidence" value="ECO:0007669"/>
    <property type="project" value="UniProtKB-KW"/>
</dbReference>
<evidence type="ECO:0000313" key="4">
    <source>
        <dbReference type="Proteomes" id="UP000253628"/>
    </source>
</evidence>
<dbReference type="SUPFAM" id="SSF53448">
    <property type="entry name" value="Nucleotide-diphospho-sugar transferases"/>
    <property type="match status" value="1"/>
</dbReference>
<reference evidence="3 4" key="1">
    <citation type="submission" date="2018-06" db="EMBL/GenBank/DDBJ databases">
        <title>Genomic Encyclopedia of Type Strains, Phase IV (KMG-IV): sequencing the most valuable type-strain genomes for metagenomic binning, comparative biology and taxonomic classification.</title>
        <authorList>
            <person name="Goeker M."/>
        </authorList>
    </citation>
    <scope>NUCLEOTIDE SEQUENCE [LARGE SCALE GENOMIC DNA]</scope>
    <source>
        <strain evidence="3 4">DSM 25520</strain>
    </source>
</reference>
<dbReference type="RefSeq" id="WP_170139856.1">
    <property type="nucleotide sequence ID" value="NZ_JACCEU010000004.1"/>
</dbReference>
<dbReference type="AlphaFoldDB" id="A0A366HEG3"/>
<evidence type="ECO:0000256" key="1">
    <source>
        <dbReference type="ARBA" id="ARBA00022842"/>
    </source>
</evidence>
<sequence>MSSQNTGVTAIVLAGGLGRRMGGPNKLLLPLQGQTVVRRTVRQALASRCARVLVVLGFEAERVRRELEGLPVQFVLNEDFQEGMGSSVRAGAAAVPDDSAVVVCLADMPLAGADVIDALIDAYETGGDIQACQPVYEGKRGNPVLWGPASLPALRQLRGDEGARRLLGGLGQGLALVEVGSDGVLLDADTPEDLRHLDNRAGLGRA</sequence>
<keyword evidence="4" id="KW-1185">Reference proteome</keyword>
<proteinExistence type="predicted"/>
<name>A0A366HEG3_9BURK</name>
<comment type="caution">
    <text evidence="3">The sequence shown here is derived from an EMBL/GenBank/DDBJ whole genome shotgun (WGS) entry which is preliminary data.</text>
</comment>
<dbReference type="EMBL" id="QNRQ01000003">
    <property type="protein sequence ID" value="RBP40897.1"/>
    <property type="molecule type" value="Genomic_DNA"/>
</dbReference>
<feature type="domain" description="MobA-like NTP transferase" evidence="2">
    <location>
        <begin position="10"/>
        <end position="168"/>
    </location>
</feature>
<dbReference type="Proteomes" id="UP000253628">
    <property type="component" value="Unassembled WGS sequence"/>
</dbReference>
<dbReference type="Gene3D" id="3.90.550.10">
    <property type="entry name" value="Spore Coat Polysaccharide Biosynthesis Protein SpsA, Chain A"/>
    <property type="match status" value="1"/>
</dbReference>
<protein>
    <submittedName>
        <fullName evidence="3">CTP:molybdopterin cytidylyltransferase MocA</fullName>
    </submittedName>
</protein>
<dbReference type="InterPro" id="IPR025877">
    <property type="entry name" value="MobA-like_NTP_Trfase"/>
</dbReference>
<gene>
    <name evidence="3" type="ORF">DFR37_103239</name>
</gene>